<feature type="transmembrane region" description="Helical" evidence="2">
    <location>
        <begin position="554"/>
        <end position="571"/>
    </location>
</feature>
<feature type="transmembrane region" description="Helical" evidence="2">
    <location>
        <begin position="607"/>
        <end position="626"/>
    </location>
</feature>
<keyword evidence="2" id="KW-0812">Transmembrane</keyword>
<keyword evidence="2" id="KW-1133">Transmembrane helix</keyword>
<feature type="transmembrane region" description="Helical" evidence="2">
    <location>
        <begin position="660"/>
        <end position="677"/>
    </location>
</feature>
<accession>A0AAV9XDS3</accession>
<feature type="region of interest" description="Disordered" evidence="1">
    <location>
        <begin position="19"/>
        <end position="43"/>
    </location>
</feature>
<keyword evidence="2" id="KW-0472">Membrane</keyword>
<dbReference type="InterPro" id="IPR012419">
    <property type="entry name" value="Cas1_AcylTrans_dom"/>
</dbReference>
<feature type="transmembrane region" description="Helical" evidence="2">
    <location>
        <begin position="747"/>
        <end position="767"/>
    </location>
</feature>
<feature type="compositionally biased region" description="Basic and acidic residues" evidence="1">
    <location>
        <begin position="832"/>
        <end position="845"/>
    </location>
</feature>
<feature type="domain" description="Cas1p 10 TM acyl transferase" evidence="3">
    <location>
        <begin position="435"/>
        <end position="821"/>
    </location>
</feature>
<gene>
    <name evidence="4" type="ORF">TWF694_008793</name>
</gene>
<reference evidence="4 5" key="1">
    <citation type="submission" date="2019-10" db="EMBL/GenBank/DDBJ databases">
        <authorList>
            <person name="Palmer J.M."/>
        </authorList>
    </citation>
    <scope>NUCLEOTIDE SEQUENCE [LARGE SCALE GENOMIC DNA]</scope>
    <source>
        <strain evidence="4 5">TWF694</strain>
    </source>
</reference>
<evidence type="ECO:0000313" key="4">
    <source>
        <dbReference type="EMBL" id="KAK6539959.1"/>
    </source>
</evidence>
<feature type="transmembrane region" description="Helical" evidence="2">
    <location>
        <begin position="689"/>
        <end position="708"/>
    </location>
</feature>
<feature type="transmembrane region" description="Helical" evidence="2">
    <location>
        <begin position="54"/>
        <end position="73"/>
    </location>
</feature>
<feature type="transmembrane region" description="Helical" evidence="2">
    <location>
        <begin position="464"/>
        <end position="485"/>
    </location>
</feature>
<dbReference type="AlphaFoldDB" id="A0AAV9XDS3"/>
<feature type="transmembrane region" description="Helical" evidence="2">
    <location>
        <begin position="432"/>
        <end position="452"/>
    </location>
</feature>
<keyword evidence="5" id="KW-1185">Reference proteome</keyword>
<feature type="region of interest" description="Disordered" evidence="1">
    <location>
        <begin position="823"/>
        <end position="852"/>
    </location>
</feature>
<evidence type="ECO:0000259" key="3">
    <source>
        <dbReference type="Pfam" id="PF07779"/>
    </source>
</evidence>
<dbReference type="Pfam" id="PF07779">
    <property type="entry name" value="Cas1_AcylT"/>
    <property type="match status" value="1"/>
</dbReference>
<comment type="caution">
    <text evidence="4">The sequence shown here is derived from an EMBL/GenBank/DDBJ whole genome shotgun (WGS) entry which is preliminary data.</text>
</comment>
<sequence>MDSSSRLHVRPARYKTITPTVPRVPPRYRRASEGEPTEEELESSDFGVSDIMNAIAYAAVAILLGMTISRYLFEDARDPYKCAAITNEGRWLESATLGTDPLEHWQPRGCVMHRYKRRDLLNCLPNRRILFVGDESMKALYYAIVEKLANETQDFSENPWEKDEKVTTSVAVKDPKREAAPTFTAEFLWDPYLNSTRLEKELSVWKNGTVDTSLFTPRDQGEYEAPALFLVGAGIWWAEREINPNPQREWRSAVDRIMTHMRFGPRPTFLGGKDSLLLAPVAHPAWEKLLPEVRSMFNPMLAVDMNWYMHQLSTIQGLDIVRAWTVAPDDVVDLVLANHVYSKYHTKATGPDGMLLLKQVADVRVDMVLNLRCNDVLRKVAWGTVDSDCCVRYDKPGWLQGLVILCAMALLPTIRVWRYLKVESLVRHVGPPAYVLKRFWHLSLALGLCFYADRTPFFNKTTRFWIASRFWNVMGGMAVLALLTLRKPAESITTRELEARILNEWKGMALVIHLVSLYLGGSTEFSTFALLFLHSIGWTIELLRGTGAKNGFHYFAKTIVGINIIIVPMSFMTRSRYITYQMPVLYTFWFTIVYATTRIYNVRNRAFGLYLLKLFVSACGVITFFFRDTIYKAVFATVQAIFRMGWDERELRLLLLQQVWGVYLGMIVGWVYIRMFLYGQGEARKKNEMYANIAALMLGGSYLLIIGFQKRGSHWEQFQTYTSLARLAVFGVLRLSLGLLRRRQSAVLVWMGGLELGVWAVVNHAWLAGNGTSVLDTGIWGFASLGFVANWVVWSVAFMFVAWGVRDVREELLRWMVMDESVQGGSNDEKDDDGKKSDEVDHDQDMELEDSPLTNNSIMAGRMKEGLVGISSGNGEELGWKARLGIAAGVVYVLNLITS</sequence>
<feature type="transmembrane region" description="Helical" evidence="2">
    <location>
        <begin position="505"/>
        <end position="533"/>
    </location>
</feature>
<name>A0AAV9XDS3_9PEZI</name>
<evidence type="ECO:0000313" key="5">
    <source>
        <dbReference type="Proteomes" id="UP001365542"/>
    </source>
</evidence>
<protein>
    <recommendedName>
        <fullName evidence="3">Cas1p 10 TM acyl transferase domain-containing protein</fullName>
    </recommendedName>
</protein>
<organism evidence="4 5">
    <name type="scientific">Orbilia ellipsospora</name>
    <dbReference type="NCBI Taxonomy" id="2528407"/>
    <lineage>
        <taxon>Eukaryota</taxon>
        <taxon>Fungi</taxon>
        <taxon>Dikarya</taxon>
        <taxon>Ascomycota</taxon>
        <taxon>Pezizomycotina</taxon>
        <taxon>Orbiliomycetes</taxon>
        <taxon>Orbiliales</taxon>
        <taxon>Orbiliaceae</taxon>
        <taxon>Orbilia</taxon>
    </lineage>
</organism>
<feature type="transmembrane region" description="Helical" evidence="2">
    <location>
        <begin position="402"/>
        <end position="420"/>
    </location>
</feature>
<feature type="transmembrane region" description="Helical" evidence="2">
    <location>
        <begin position="779"/>
        <end position="805"/>
    </location>
</feature>
<evidence type="ECO:0000256" key="1">
    <source>
        <dbReference type="SAM" id="MobiDB-lite"/>
    </source>
</evidence>
<dbReference type="Proteomes" id="UP001365542">
    <property type="component" value="Unassembled WGS sequence"/>
</dbReference>
<evidence type="ECO:0000256" key="2">
    <source>
        <dbReference type="SAM" id="Phobius"/>
    </source>
</evidence>
<dbReference type="EMBL" id="JAVHJO010000005">
    <property type="protein sequence ID" value="KAK6539959.1"/>
    <property type="molecule type" value="Genomic_DNA"/>
</dbReference>
<feature type="transmembrane region" description="Helical" evidence="2">
    <location>
        <begin position="720"/>
        <end position="740"/>
    </location>
</feature>
<proteinExistence type="predicted"/>
<feature type="transmembrane region" description="Helical" evidence="2">
    <location>
        <begin position="577"/>
        <end position="595"/>
    </location>
</feature>